<proteinExistence type="predicted"/>
<sequence>LQLMYSIQELQKNANNVKTDPQIYQNVVYQNTAGYPLLHSIIIGYRDSKNDDKQFLELLKTVLEQKECDKNILDKNNRTWFWLVMDELKIEKIQKCLNLVSTFKTPMQNQENETVIGLFITKHLNMCWEEYNDVERQTINQITEEVWNFLLKNTIQDKVFITDMREVFDYALDRRYSVATDKMLEKQVVTYEMNIQDPAWFTNGCWFRSISSQDVENLKKRQGLQQKDLQGHTSSSSKDNYTLYSPATFILSGIPISTFGDDFGVFIKQKKRTIHYWYDGLKSERLTRELKFYENVPIRNPELSNYSGEYNDIEESQIAMKLREAYAKQSKEHPNDVEDKYGIFKKLSPQVNFPWNEGLFRYQADDIVGIQCKFSGRAKARQFCQELKLNVPTYFYQEGSIKQVIPNLMQEVQ</sequence>
<name>A0A146K183_9EUKA</name>
<evidence type="ECO:0000313" key="1">
    <source>
        <dbReference type="EMBL" id="JAP89411.1"/>
    </source>
</evidence>
<feature type="non-terminal residue" evidence="1">
    <location>
        <position position="1"/>
    </location>
</feature>
<accession>A0A146K183</accession>
<dbReference type="EMBL" id="GDID01007195">
    <property type="protein sequence ID" value="JAP89411.1"/>
    <property type="molecule type" value="Transcribed_RNA"/>
</dbReference>
<reference evidence="1" key="1">
    <citation type="submission" date="2015-07" db="EMBL/GenBank/DDBJ databases">
        <title>Adaptation to a free-living lifestyle via gene acquisitions in the diplomonad Trepomonas sp. PC1.</title>
        <authorList>
            <person name="Xu F."/>
            <person name="Jerlstrom-Hultqvist J."/>
            <person name="Kolisko M."/>
            <person name="Simpson A.G.B."/>
            <person name="Roger A.J."/>
            <person name="Svard S.G."/>
            <person name="Andersson J.O."/>
        </authorList>
    </citation>
    <scope>NUCLEOTIDE SEQUENCE</scope>
    <source>
        <strain evidence="1">PC1</strain>
    </source>
</reference>
<protein>
    <submittedName>
        <fullName evidence="1">Uncharacterized protein</fullName>
    </submittedName>
</protein>
<organism evidence="1">
    <name type="scientific">Trepomonas sp. PC1</name>
    <dbReference type="NCBI Taxonomy" id="1076344"/>
    <lineage>
        <taxon>Eukaryota</taxon>
        <taxon>Metamonada</taxon>
        <taxon>Diplomonadida</taxon>
        <taxon>Hexamitidae</taxon>
        <taxon>Hexamitinae</taxon>
        <taxon>Trepomonas</taxon>
    </lineage>
</organism>
<gene>
    <name evidence="1" type="ORF">TPC1_31094</name>
</gene>
<dbReference type="AlphaFoldDB" id="A0A146K183"/>